<dbReference type="OrthoDB" id="6186573at2759"/>
<dbReference type="SUPFAM" id="SSF56219">
    <property type="entry name" value="DNase I-like"/>
    <property type="match status" value="1"/>
</dbReference>
<dbReference type="PROSITE" id="PS50081">
    <property type="entry name" value="ZF_DAG_PE_2"/>
    <property type="match status" value="1"/>
</dbReference>
<keyword evidence="1" id="KW-0175">Coiled coil</keyword>
<reference evidence="4" key="1">
    <citation type="submission" date="2021-03" db="EMBL/GenBank/DDBJ databases">
        <authorList>
            <person name="Bekaert M."/>
        </authorList>
    </citation>
    <scope>NUCLEOTIDE SEQUENCE</scope>
</reference>
<dbReference type="Pfam" id="PF03372">
    <property type="entry name" value="Exo_endo_phos"/>
    <property type="match status" value="1"/>
</dbReference>
<feature type="compositionally biased region" description="Basic residues" evidence="2">
    <location>
        <begin position="1539"/>
        <end position="1556"/>
    </location>
</feature>
<organism evidence="4 5">
    <name type="scientific">Mytilus edulis</name>
    <name type="common">Blue mussel</name>
    <dbReference type="NCBI Taxonomy" id="6550"/>
    <lineage>
        <taxon>Eukaryota</taxon>
        <taxon>Metazoa</taxon>
        <taxon>Spiralia</taxon>
        <taxon>Lophotrochozoa</taxon>
        <taxon>Mollusca</taxon>
        <taxon>Bivalvia</taxon>
        <taxon>Autobranchia</taxon>
        <taxon>Pteriomorphia</taxon>
        <taxon>Mytilida</taxon>
        <taxon>Mytiloidea</taxon>
        <taxon>Mytilidae</taxon>
        <taxon>Mytilinae</taxon>
        <taxon>Mytilus</taxon>
    </lineage>
</organism>
<evidence type="ECO:0000259" key="3">
    <source>
        <dbReference type="PROSITE" id="PS50081"/>
    </source>
</evidence>
<dbReference type="PANTHER" id="PTHR22055">
    <property type="entry name" value="28 KDA HEAT- AND ACID-STABLE PHOSPHOPROTEIN PDGF-ASSOCIATED PROTEIN"/>
    <property type="match status" value="1"/>
</dbReference>
<feature type="domain" description="Phorbol-ester/DAG-type" evidence="3">
    <location>
        <begin position="323"/>
        <end position="368"/>
    </location>
</feature>
<feature type="region of interest" description="Disordered" evidence="2">
    <location>
        <begin position="1539"/>
        <end position="1645"/>
    </location>
</feature>
<dbReference type="EMBL" id="CAJPWZ010000829">
    <property type="protein sequence ID" value="CAG2201078.1"/>
    <property type="molecule type" value="Genomic_DNA"/>
</dbReference>
<protein>
    <recommendedName>
        <fullName evidence="3">Phorbol-ester/DAG-type domain-containing protein</fullName>
    </recommendedName>
</protein>
<dbReference type="Gene3D" id="3.30.40.10">
    <property type="entry name" value="Zinc/RING finger domain, C3HC4 (zinc finger)"/>
    <property type="match status" value="1"/>
</dbReference>
<feature type="compositionally biased region" description="Basic and acidic residues" evidence="2">
    <location>
        <begin position="1626"/>
        <end position="1642"/>
    </location>
</feature>
<dbReference type="Pfam" id="PF10252">
    <property type="entry name" value="PP28"/>
    <property type="match status" value="1"/>
</dbReference>
<dbReference type="InterPro" id="IPR005135">
    <property type="entry name" value="Endo/exonuclease/phosphatase"/>
</dbReference>
<dbReference type="InterPro" id="IPR039876">
    <property type="entry name" value="HAP28"/>
</dbReference>
<dbReference type="InterPro" id="IPR013083">
    <property type="entry name" value="Znf_RING/FYVE/PHD"/>
</dbReference>
<accession>A0A8S3QWE0</accession>
<dbReference type="Proteomes" id="UP000683360">
    <property type="component" value="Unassembled WGS sequence"/>
</dbReference>
<feature type="region of interest" description="Disordered" evidence="2">
    <location>
        <begin position="1706"/>
        <end position="1726"/>
    </location>
</feature>
<comment type="caution">
    <text evidence="4">The sequence shown here is derived from an EMBL/GenBank/DDBJ whole genome shotgun (WGS) entry which is preliminary data.</text>
</comment>
<name>A0A8S3QWE0_MYTED</name>
<dbReference type="GO" id="GO:0003824">
    <property type="term" value="F:catalytic activity"/>
    <property type="evidence" value="ECO:0007669"/>
    <property type="project" value="InterPro"/>
</dbReference>
<feature type="compositionally biased region" description="Basic and acidic residues" evidence="2">
    <location>
        <begin position="1593"/>
        <end position="1605"/>
    </location>
</feature>
<evidence type="ECO:0000256" key="2">
    <source>
        <dbReference type="SAM" id="MobiDB-lite"/>
    </source>
</evidence>
<evidence type="ECO:0000313" key="5">
    <source>
        <dbReference type="Proteomes" id="UP000683360"/>
    </source>
</evidence>
<dbReference type="InterPro" id="IPR002219">
    <property type="entry name" value="PKC_DAG/PE"/>
</dbReference>
<evidence type="ECO:0000256" key="1">
    <source>
        <dbReference type="SAM" id="Coils"/>
    </source>
</evidence>
<gene>
    <name evidence="4" type="ORF">MEDL_15707</name>
</gene>
<feature type="coiled-coil region" evidence="1">
    <location>
        <begin position="422"/>
        <end position="491"/>
    </location>
</feature>
<dbReference type="Gene3D" id="3.60.10.10">
    <property type="entry name" value="Endonuclease/exonuclease/phosphatase"/>
    <property type="match status" value="1"/>
</dbReference>
<dbReference type="InterPro" id="IPR036691">
    <property type="entry name" value="Endo/exonu/phosph_ase_sf"/>
</dbReference>
<sequence>MSRRSSRELVPTKIYTPSKSIQTTKNYVLNEKRTLNKIKEAANRDIDIQATLKRGNLIIQFSSAAFLQFNTCFDQYFSSNQSLKLTVHERFDLSKKLSERSISFADVSNPSKQLYRVNIFNTTCRIEVNGKQFMSFIDELSKIASQMSNDVDYKHLNTKIKEQCDFLLSSINNGHNSSVVVDNTKISQSKAVTNAAAGSNDIKDPEVCPKCTRNCLSRSVWCNRGEHWIHYNCEKLKSEMINILENNLDTNHYICSICDIDSIDDKQVLSVNSPTDTQVCDSINLPLVNMINEESFLEGNEIESDTSVKHIDKDQVIPKVTFAQSLLLEEFPRSCALCLELLNTDEQICEFCDQSYHIKCMGKENKICLGCEATHSQNSENLHLNIETSVKKVNSPRPTLVCVDKNITDKSKENQDKDNENSVLKQKELRQLELKLKKKEESLKLKELSVNEKLKEKTKLLDYLHQIEARNLELEQTIKTMNRKIIILEENQNNSSLRNEKSESGNLNSHRDNSEDLLVQVRNKVTKFIVDKIENELDKLSDNITESNDKSKDTQNHVYQQNVKDNSENQYSQHNWDYQNYYHQYPYYYDHHNSYYINNYGTVNESHSDSESRCDYENQWFQDTSPDNTQTVTHSNLIDVLASNNQPQCPTDIMEQLNHESREDDKKKELNILTFNCKNIQTCGMFFDELFKSTDIFLIQEHWLFNFQLNLLNELHQNICGIGKAVDDKDPINPTNLPRGYGGTGILWRKDLDNFINPLDIGNDRICCVELLGSSKLLLVSVYLPCKGTPSDSLEFYNCIDQLHEIVQSYSDSHSIIIGGDFNENILSKIDTRRNKYLVDFLNENSLYTEENGITFVNCSGKGTSTIDFLLFKQDFKENVINMETMDNVATNVSDNFPVKARVKYIINAKEKLKCSNSNILPSGKTPWKKIDKDAYKTLVEIGLDNFSSSLENKYEVDIAFQNMNSLLFNSAKSCCPTPRKRYRKPKLKVMNEDISGAIAMKKKAFYQWKINGRSEDPRNELYIQKKETTYNLRDTVYSTENNILSGWKHHFENLTKNSIHEHFDNKYQQKIEQEYIDIIDICRAMFQHQSITENEIVEALKLLNLNKSPDIFGVSTENLLYGGQSLIYHLKELLDNILADSGYGGKIGSISCCAPTCADDLAILSNCPYETQILIDMAFDFSKREAYLLQPAKSCVIQSKSRHHEKVNENFWNLGNSVLPTSNKATHIGICRTDDDSCKATIDENLKKARRTLYSLMGVGLYGENGLDPQTSMSIMNTYIIPIMFYGLEITRKNSIEWQLEERQLNVKSINSNSWFSLLRKIFLKYELNDPAQYLVNPISKYQWKREITSKVQKFWIEKILNQAKLYTSLRYLSLIYKPGQCHPIANTNTMNSREIIRIPTKLKIATGSYILQTVRAKFKSNTELSICKLCNETEETLPHFLLTCKSLEDIRKPILEDLINSCSEELAAFNMKGEHFDILQLIIDPFTYMTMLSFPQLRNEKVFKVIQNIIDPKCRRLCYNLHCERYRLLQLDDIKKKKRKGPRGNKKTHKGQRRHFTDESEMKHAQEKEERQKEWRRKQGIESEEEEEVEGKETVVKEGEEAKGAAAPGDLPPSSSEESSDDESDKHKGIEHLIEVENPNRMKGRAIKKVTELEGGKTELTRREREEIEKQQAKANYQKMHMAGKTDEARADLARLAIIRKQREEATKKKEAQKAKEEAAKQKS</sequence>
<feature type="compositionally biased region" description="Basic and acidic residues" evidence="2">
    <location>
        <begin position="1557"/>
        <end position="1583"/>
    </location>
</feature>
<evidence type="ECO:0000313" key="4">
    <source>
        <dbReference type="EMBL" id="CAG2201078.1"/>
    </source>
</evidence>
<keyword evidence="5" id="KW-1185">Reference proteome</keyword>
<proteinExistence type="predicted"/>
<dbReference type="InterPro" id="IPR019380">
    <property type="entry name" value="Casein_kinase_sb_PP28"/>
</dbReference>